<evidence type="ECO:0000256" key="1">
    <source>
        <dbReference type="ARBA" id="ARBA00004196"/>
    </source>
</evidence>
<keyword evidence="4" id="KW-1015">Disulfide bond</keyword>
<dbReference type="GO" id="GO:0016491">
    <property type="term" value="F:oxidoreductase activity"/>
    <property type="evidence" value="ECO:0007669"/>
    <property type="project" value="InterPro"/>
</dbReference>
<dbReference type="AlphaFoldDB" id="A0A6J6LJ46"/>
<evidence type="ECO:0000313" key="8">
    <source>
        <dbReference type="EMBL" id="CAB4661706.1"/>
    </source>
</evidence>
<evidence type="ECO:0000313" key="9">
    <source>
        <dbReference type="EMBL" id="CAB4735972.1"/>
    </source>
</evidence>
<name>A0A6J6LJ46_9ZZZZ</name>
<dbReference type="PANTHER" id="PTHR42852">
    <property type="entry name" value="THIOL:DISULFIDE INTERCHANGE PROTEIN DSBE"/>
    <property type="match status" value="1"/>
</dbReference>
<reference evidence="8" key="1">
    <citation type="submission" date="2020-05" db="EMBL/GenBank/DDBJ databases">
        <authorList>
            <person name="Chiriac C."/>
            <person name="Salcher M."/>
            <person name="Ghai R."/>
            <person name="Kavagutti S V."/>
        </authorList>
    </citation>
    <scope>NUCLEOTIDE SEQUENCE</scope>
</reference>
<dbReference type="PANTHER" id="PTHR42852:SF6">
    <property type="entry name" value="THIOL:DISULFIDE INTERCHANGE PROTEIN DSBE"/>
    <property type="match status" value="1"/>
</dbReference>
<dbReference type="Pfam" id="PF08534">
    <property type="entry name" value="Redoxin"/>
    <property type="match status" value="1"/>
</dbReference>
<comment type="subcellular location">
    <subcellularLocation>
        <location evidence="1">Cell envelope</location>
    </subcellularLocation>
</comment>
<evidence type="ECO:0000313" key="12">
    <source>
        <dbReference type="EMBL" id="CAB4970092.1"/>
    </source>
</evidence>
<feature type="domain" description="Thioredoxin" evidence="6">
    <location>
        <begin position="18"/>
        <end position="178"/>
    </location>
</feature>
<dbReference type="EMBL" id="CAEZWY010000002">
    <property type="protein sequence ID" value="CAB4661706.1"/>
    <property type="molecule type" value="Genomic_DNA"/>
</dbReference>
<protein>
    <submittedName>
        <fullName evidence="8">Unannotated protein</fullName>
    </submittedName>
</protein>
<dbReference type="CDD" id="cd02966">
    <property type="entry name" value="TlpA_like_family"/>
    <property type="match status" value="1"/>
</dbReference>
<organism evidence="8">
    <name type="scientific">freshwater metagenome</name>
    <dbReference type="NCBI Taxonomy" id="449393"/>
    <lineage>
        <taxon>unclassified sequences</taxon>
        <taxon>metagenomes</taxon>
        <taxon>ecological metagenomes</taxon>
    </lineage>
</organism>
<dbReference type="EMBL" id="CAEZYX010000011">
    <property type="protein sequence ID" value="CAB4735972.1"/>
    <property type="molecule type" value="Genomic_DNA"/>
</dbReference>
<dbReference type="EMBL" id="CAFBPL010000001">
    <property type="protein sequence ID" value="CAB5005773.1"/>
    <property type="molecule type" value="Genomic_DNA"/>
</dbReference>
<evidence type="ECO:0000313" key="10">
    <source>
        <dbReference type="EMBL" id="CAB4796504.1"/>
    </source>
</evidence>
<gene>
    <name evidence="7" type="ORF">UFOPK1791_00046</name>
    <name evidence="8" type="ORF">UFOPK2312_00033</name>
    <name evidence="9" type="ORF">UFOPK2802_00219</name>
    <name evidence="10" type="ORF">UFOPK3083_00059</name>
    <name evidence="11" type="ORF">UFOPK3783_00290</name>
    <name evidence="12" type="ORF">UFOPK3948_00026</name>
    <name evidence="13" type="ORF">UFOPK4113_00007</name>
</gene>
<proteinExistence type="predicted"/>
<dbReference type="GO" id="GO:0017004">
    <property type="term" value="P:cytochrome complex assembly"/>
    <property type="evidence" value="ECO:0007669"/>
    <property type="project" value="UniProtKB-KW"/>
</dbReference>
<dbReference type="InterPro" id="IPR036249">
    <property type="entry name" value="Thioredoxin-like_sf"/>
</dbReference>
<evidence type="ECO:0000313" key="11">
    <source>
        <dbReference type="EMBL" id="CAB4940522.1"/>
    </source>
</evidence>
<dbReference type="EMBL" id="CAFBOI010000001">
    <property type="protein sequence ID" value="CAB4970092.1"/>
    <property type="molecule type" value="Genomic_DNA"/>
</dbReference>
<dbReference type="InterPro" id="IPR012640">
    <property type="entry name" value="Membr_lipoprot_lipid_attach_CS"/>
</dbReference>
<evidence type="ECO:0000256" key="4">
    <source>
        <dbReference type="ARBA" id="ARBA00023157"/>
    </source>
</evidence>
<dbReference type="InterPro" id="IPR013740">
    <property type="entry name" value="Redoxin"/>
</dbReference>
<dbReference type="Pfam" id="PF08139">
    <property type="entry name" value="LPAM_1"/>
    <property type="match status" value="1"/>
</dbReference>
<keyword evidence="5" id="KW-0676">Redox-active center</keyword>
<keyword evidence="2" id="KW-0732">Signal</keyword>
<dbReference type="PROSITE" id="PS51257">
    <property type="entry name" value="PROKAR_LIPOPROTEIN"/>
    <property type="match status" value="1"/>
</dbReference>
<accession>A0A6J6LJ46</accession>
<evidence type="ECO:0000256" key="3">
    <source>
        <dbReference type="ARBA" id="ARBA00022748"/>
    </source>
</evidence>
<sequence length="179" mass="19318">MKRYIFTLSLLLILTSCAGGGISTPNEDKFVSGNGAVIMIAKNDRQLAPILNGATLNGLTFQGASNKVTIVNVWASWCSPCRAEAPALEALANKYPEVQFVGILTRDNLSSAKAFVKRFALTYPTLTDDAILLKFHGQLMPNAIPTTLALDKENRIAARISGEITVLALENIIKKLLAE</sequence>
<dbReference type="Gene3D" id="3.40.30.10">
    <property type="entry name" value="Glutaredoxin"/>
    <property type="match status" value="1"/>
</dbReference>
<dbReference type="PROSITE" id="PS51352">
    <property type="entry name" value="THIOREDOXIN_2"/>
    <property type="match status" value="1"/>
</dbReference>
<evidence type="ECO:0000256" key="5">
    <source>
        <dbReference type="ARBA" id="ARBA00023284"/>
    </source>
</evidence>
<dbReference type="GO" id="GO:0030313">
    <property type="term" value="C:cell envelope"/>
    <property type="evidence" value="ECO:0007669"/>
    <property type="project" value="UniProtKB-SubCell"/>
</dbReference>
<dbReference type="InterPro" id="IPR013766">
    <property type="entry name" value="Thioredoxin_domain"/>
</dbReference>
<dbReference type="InterPro" id="IPR050553">
    <property type="entry name" value="Thioredoxin_ResA/DsbE_sf"/>
</dbReference>
<dbReference type="EMBL" id="CAEZUF010000002">
    <property type="protein sequence ID" value="CAB4583366.1"/>
    <property type="molecule type" value="Genomic_DNA"/>
</dbReference>
<evidence type="ECO:0000313" key="13">
    <source>
        <dbReference type="EMBL" id="CAB5005773.1"/>
    </source>
</evidence>
<dbReference type="EMBL" id="CAFBNI010000017">
    <property type="protein sequence ID" value="CAB4940522.1"/>
    <property type="molecule type" value="Genomic_DNA"/>
</dbReference>
<keyword evidence="3" id="KW-0201">Cytochrome c-type biogenesis</keyword>
<evidence type="ECO:0000313" key="7">
    <source>
        <dbReference type="EMBL" id="CAB4583366.1"/>
    </source>
</evidence>
<evidence type="ECO:0000259" key="6">
    <source>
        <dbReference type="PROSITE" id="PS51352"/>
    </source>
</evidence>
<dbReference type="EMBL" id="CAFAAT010000002">
    <property type="protein sequence ID" value="CAB4796504.1"/>
    <property type="molecule type" value="Genomic_DNA"/>
</dbReference>
<evidence type="ECO:0000256" key="2">
    <source>
        <dbReference type="ARBA" id="ARBA00022729"/>
    </source>
</evidence>
<dbReference type="SUPFAM" id="SSF52833">
    <property type="entry name" value="Thioredoxin-like"/>
    <property type="match status" value="1"/>
</dbReference>